<dbReference type="Proteomes" id="UP000580718">
    <property type="component" value="Unassembled WGS sequence"/>
</dbReference>
<sequence length="54" mass="6165">MAARFRTSPATVRYWRHIGIGPIGVEAGRRVLYDEAECDGWWETEVAAARDSKR</sequence>
<dbReference type="Gene3D" id="1.10.10.10">
    <property type="entry name" value="Winged helix-like DNA-binding domain superfamily/Winged helix DNA-binding domain"/>
    <property type="match status" value="1"/>
</dbReference>
<dbReference type="InterPro" id="IPR009061">
    <property type="entry name" value="DNA-bd_dom_put_sf"/>
</dbReference>
<name>A0A839Y031_9ACTN</name>
<accession>A0A839Y031</accession>
<dbReference type="EMBL" id="JACIBU010000001">
    <property type="protein sequence ID" value="MBB3675847.1"/>
    <property type="molecule type" value="Genomic_DNA"/>
</dbReference>
<dbReference type="AlphaFoldDB" id="A0A839Y031"/>
<proteinExistence type="predicted"/>
<organism evidence="1 2">
    <name type="scientific">Modestobacter versicolor</name>
    <dbReference type="NCBI Taxonomy" id="429133"/>
    <lineage>
        <taxon>Bacteria</taxon>
        <taxon>Bacillati</taxon>
        <taxon>Actinomycetota</taxon>
        <taxon>Actinomycetes</taxon>
        <taxon>Geodermatophilales</taxon>
        <taxon>Geodermatophilaceae</taxon>
        <taxon>Modestobacter</taxon>
    </lineage>
</organism>
<evidence type="ECO:0000313" key="2">
    <source>
        <dbReference type="Proteomes" id="UP000580718"/>
    </source>
</evidence>
<dbReference type="InterPro" id="IPR036388">
    <property type="entry name" value="WH-like_DNA-bd_sf"/>
</dbReference>
<comment type="caution">
    <text evidence="1">The sequence shown here is derived from an EMBL/GenBank/DDBJ whole genome shotgun (WGS) entry which is preliminary data.</text>
</comment>
<evidence type="ECO:0008006" key="3">
    <source>
        <dbReference type="Google" id="ProtNLM"/>
    </source>
</evidence>
<dbReference type="SUPFAM" id="SSF46955">
    <property type="entry name" value="Putative DNA-binding domain"/>
    <property type="match status" value="1"/>
</dbReference>
<gene>
    <name evidence="1" type="ORF">FHX36_001582</name>
</gene>
<evidence type="ECO:0000313" key="1">
    <source>
        <dbReference type="EMBL" id="MBB3675847.1"/>
    </source>
</evidence>
<reference evidence="1 2" key="1">
    <citation type="submission" date="2020-08" db="EMBL/GenBank/DDBJ databases">
        <title>Sequencing the genomes of 1000 actinobacteria strains.</title>
        <authorList>
            <person name="Klenk H.-P."/>
        </authorList>
    </citation>
    <scope>NUCLEOTIDE SEQUENCE [LARGE SCALE GENOMIC DNA]</scope>
    <source>
        <strain evidence="1 2">DSM 16678</strain>
    </source>
</reference>
<protein>
    <recommendedName>
        <fullName evidence="3">DNA-binding protein</fullName>
    </recommendedName>
</protein>